<dbReference type="EMBL" id="JABCRI010000005">
    <property type="protein sequence ID" value="KAF8406622.1"/>
    <property type="molecule type" value="Genomic_DNA"/>
</dbReference>
<accession>A0A835DNG5</accession>
<evidence type="ECO:0000313" key="2">
    <source>
        <dbReference type="EMBL" id="KAF8406622.1"/>
    </source>
</evidence>
<dbReference type="Proteomes" id="UP000655225">
    <property type="component" value="Unassembled WGS sequence"/>
</dbReference>
<gene>
    <name evidence="2" type="ORF">HHK36_008712</name>
</gene>
<sequence length="324" mass="36188">MTAIGRDYSKLIQFLSLSVHMGAHFVSQGHLIVVMIESSIYSIIVCASKLAGKRDQANAVGISIMKQFVPIFFHLAVEKRARLEAFLALLPVFLAAISMYFPEEDLYKVVNAENRRLSISRPGGMIGSVLNDEDDWGSISNPNGALFDMKQSLTDGFHAHMENFNKTMESLFERLDHSSRPRSPPRVNRPSPIREPPERIENQVPLARNLSLGHNGRAEAMRNYYNGRVNSRNGGQQIHQLQDLGIEEQPIPSVEELLETTDTPRKLGGIEGSQFDFSDFDEALKEIQFGSMSPIALSCNMIHMLPKLFKAKDTLGALSKECAE</sequence>
<dbReference type="AlphaFoldDB" id="A0A835DNG5"/>
<organism evidence="2 3">
    <name type="scientific">Tetracentron sinense</name>
    <name type="common">Spur-leaf</name>
    <dbReference type="NCBI Taxonomy" id="13715"/>
    <lineage>
        <taxon>Eukaryota</taxon>
        <taxon>Viridiplantae</taxon>
        <taxon>Streptophyta</taxon>
        <taxon>Embryophyta</taxon>
        <taxon>Tracheophyta</taxon>
        <taxon>Spermatophyta</taxon>
        <taxon>Magnoliopsida</taxon>
        <taxon>Trochodendrales</taxon>
        <taxon>Trochodendraceae</taxon>
        <taxon>Tetracentron</taxon>
    </lineage>
</organism>
<comment type="caution">
    <text evidence="2">The sequence shown here is derived from an EMBL/GenBank/DDBJ whole genome shotgun (WGS) entry which is preliminary data.</text>
</comment>
<evidence type="ECO:0000256" key="1">
    <source>
        <dbReference type="SAM" id="MobiDB-lite"/>
    </source>
</evidence>
<name>A0A835DNG5_TETSI</name>
<keyword evidence="3" id="KW-1185">Reference proteome</keyword>
<feature type="region of interest" description="Disordered" evidence="1">
    <location>
        <begin position="174"/>
        <end position="199"/>
    </location>
</feature>
<reference evidence="2 3" key="1">
    <citation type="submission" date="2020-04" db="EMBL/GenBank/DDBJ databases">
        <title>Plant Genome Project.</title>
        <authorList>
            <person name="Zhang R.-G."/>
        </authorList>
    </citation>
    <scope>NUCLEOTIDE SEQUENCE [LARGE SCALE GENOMIC DNA]</scope>
    <source>
        <strain evidence="2">YNK0</strain>
        <tissue evidence="2">Leaf</tissue>
    </source>
</reference>
<proteinExistence type="predicted"/>
<protein>
    <submittedName>
        <fullName evidence="2">Uncharacterized protein</fullName>
    </submittedName>
</protein>
<evidence type="ECO:0000313" key="3">
    <source>
        <dbReference type="Proteomes" id="UP000655225"/>
    </source>
</evidence>